<evidence type="ECO:0000313" key="3">
    <source>
        <dbReference type="Proteomes" id="UP000287144"/>
    </source>
</evidence>
<protein>
    <submittedName>
        <fullName evidence="2">Uncharacterized protein</fullName>
    </submittedName>
</protein>
<evidence type="ECO:0000256" key="1">
    <source>
        <dbReference type="SAM" id="MobiDB-lite"/>
    </source>
</evidence>
<gene>
    <name evidence="2" type="ORF">CEP52_010187</name>
</gene>
<accession>A0A428T9F7</accession>
<dbReference type="EMBL" id="NKCK01000113">
    <property type="protein sequence ID" value="RSL98666.1"/>
    <property type="molecule type" value="Genomic_DNA"/>
</dbReference>
<sequence length="103" mass="10886">MNGDIVSNLADQITRVPSGVSEGQSHWTEGGPLGSDGTAGLSAGAHLPSQHHALCHTSFVLHLPHLTNKHHSVWSIQLCYPRILQRIFITQFAGGAIASPAAC</sequence>
<dbReference type="Proteomes" id="UP000287144">
    <property type="component" value="Unassembled WGS sequence"/>
</dbReference>
<feature type="region of interest" description="Disordered" evidence="1">
    <location>
        <begin position="18"/>
        <end position="42"/>
    </location>
</feature>
<dbReference type="AlphaFoldDB" id="A0A428T9F7"/>
<evidence type="ECO:0000313" key="2">
    <source>
        <dbReference type="EMBL" id="RSL98666.1"/>
    </source>
</evidence>
<reference evidence="2 3" key="1">
    <citation type="submission" date="2017-06" db="EMBL/GenBank/DDBJ databases">
        <title>Comparative genomic analysis of Ambrosia Fusariam Clade fungi.</title>
        <authorList>
            <person name="Stajich J.E."/>
            <person name="Carrillo J."/>
            <person name="Kijimoto T."/>
            <person name="Eskalen A."/>
            <person name="O'Donnell K."/>
            <person name="Kasson M."/>
        </authorList>
    </citation>
    <scope>NUCLEOTIDE SEQUENCE [LARGE SCALE GENOMIC DNA]</scope>
    <source>
        <strain evidence="2 3">NRRL62579</strain>
    </source>
</reference>
<organism evidence="2 3">
    <name type="scientific">Fusarium oligoseptatum</name>
    <dbReference type="NCBI Taxonomy" id="2604345"/>
    <lineage>
        <taxon>Eukaryota</taxon>
        <taxon>Fungi</taxon>
        <taxon>Dikarya</taxon>
        <taxon>Ascomycota</taxon>
        <taxon>Pezizomycotina</taxon>
        <taxon>Sordariomycetes</taxon>
        <taxon>Hypocreomycetidae</taxon>
        <taxon>Hypocreales</taxon>
        <taxon>Nectriaceae</taxon>
        <taxon>Fusarium</taxon>
        <taxon>Fusarium solani species complex</taxon>
    </lineage>
</organism>
<keyword evidence="3" id="KW-1185">Reference proteome</keyword>
<comment type="caution">
    <text evidence="2">The sequence shown here is derived from an EMBL/GenBank/DDBJ whole genome shotgun (WGS) entry which is preliminary data.</text>
</comment>
<name>A0A428T9F7_9HYPO</name>
<proteinExistence type="predicted"/>